<keyword evidence="4" id="KW-1185">Reference proteome</keyword>
<dbReference type="Proteomes" id="UP000266721">
    <property type="component" value="Unassembled WGS sequence"/>
</dbReference>
<evidence type="ECO:0000256" key="1">
    <source>
        <dbReference type="ARBA" id="ARBA00023054"/>
    </source>
</evidence>
<proteinExistence type="inferred from homology"/>
<dbReference type="PANTHER" id="PTHR14430:SF0">
    <property type="entry name" value="SEC2P DOMAIN-CONTAINING PROTEIN"/>
    <property type="match status" value="1"/>
</dbReference>
<dbReference type="CDD" id="cd21044">
    <property type="entry name" value="Rab11BD_RAB3IP_like"/>
    <property type="match status" value="1"/>
</dbReference>
<name>A0A409VAZ3_MYTGA</name>
<sequence length="72" mass="8625">LMERKDGYLSRVYMEDILPCLNFANTKIAAVCDYYTYIRYIQQGLVKNEDKEVFYELVRLRKKMALTRLGYS</sequence>
<evidence type="ECO:0000313" key="4">
    <source>
        <dbReference type="Proteomes" id="UP000266721"/>
    </source>
</evidence>
<dbReference type="GO" id="GO:0006887">
    <property type="term" value="P:exocytosis"/>
    <property type="evidence" value="ECO:0007669"/>
    <property type="project" value="TreeGrafter"/>
</dbReference>
<dbReference type="EMBL" id="KV594719">
    <property type="protein sequence ID" value="OPL21145.1"/>
    <property type="molecule type" value="Genomic_DNA"/>
</dbReference>
<reference evidence="3 4" key="1">
    <citation type="journal article" date="2016" name="PLoS ONE">
        <title>A First Insight into the Genome of the Filter-Feeder Mussel Mytilus galloprovincialis.</title>
        <authorList>
            <person name="Murgarella M."/>
            <person name="Puiu D."/>
            <person name="Novoa B."/>
            <person name="Figueras A."/>
            <person name="Posada D."/>
            <person name="Canchaya C."/>
        </authorList>
    </citation>
    <scope>NUCLEOTIDE SEQUENCE [LARGE SCALE GENOMIC DNA]</scope>
    <source>
        <tissue evidence="3">Muscle</tissue>
    </source>
</reference>
<dbReference type="SMR" id="A0A409VAZ3"/>
<dbReference type="GO" id="GO:0070319">
    <property type="term" value="C:Golgi to plasma membrane transport vesicle"/>
    <property type="evidence" value="ECO:0007669"/>
    <property type="project" value="TreeGrafter"/>
</dbReference>
<dbReference type="Pfam" id="PF25555">
    <property type="entry name" value="RAB3A-like_C"/>
    <property type="match status" value="1"/>
</dbReference>
<evidence type="ECO:0000256" key="2">
    <source>
        <dbReference type="ARBA" id="ARBA00025794"/>
    </source>
</evidence>
<evidence type="ECO:0000313" key="3">
    <source>
        <dbReference type="EMBL" id="OPL21145.1"/>
    </source>
</evidence>
<feature type="non-terminal residue" evidence="3">
    <location>
        <position position="1"/>
    </location>
</feature>
<dbReference type="PANTHER" id="PTHR14430">
    <property type="entry name" value="RABIN3-RELATED"/>
    <property type="match status" value="1"/>
</dbReference>
<comment type="similarity">
    <text evidence="2">Belongs to the SEC2 family.</text>
</comment>
<accession>A0A409VAZ3</accession>
<gene>
    <name evidence="3" type="ORF">AM593_09350</name>
</gene>
<dbReference type="AlphaFoldDB" id="A0A409VAZ3"/>
<keyword evidence="1" id="KW-0175">Coiled coil</keyword>
<dbReference type="InterPro" id="IPR040351">
    <property type="entry name" value="RAB3IL/RAB3IP/Sec2"/>
</dbReference>
<dbReference type="GO" id="GO:0005085">
    <property type="term" value="F:guanyl-nucleotide exchange factor activity"/>
    <property type="evidence" value="ECO:0007669"/>
    <property type="project" value="InterPro"/>
</dbReference>
<protein>
    <submittedName>
        <fullName evidence="3">Guanine rab-3a nucleotide exchange factor</fullName>
    </submittedName>
</protein>
<organism evidence="3 4">
    <name type="scientific">Mytilus galloprovincialis</name>
    <name type="common">Mediterranean mussel</name>
    <dbReference type="NCBI Taxonomy" id="29158"/>
    <lineage>
        <taxon>Eukaryota</taxon>
        <taxon>Metazoa</taxon>
        <taxon>Spiralia</taxon>
        <taxon>Lophotrochozoa</taxon>
        <taxon>Mollusca</taxon>
        <taxon>Bivalvia</taxon>
        <taxon>Autobranchia</taxon>
        <taxon>Pteriomorphia</taxon>
        <taxon>Mytilida</taxon>
        <taxon>Mytiloidea</taxon>
        <taxon>Mytilidae</taxon>
        <taxon>Mytilinae</taxon>
        <taxon>Mytilus</taxon>
    </lineage>
</organism>